<sequence length="147" mass="16256">MSQQISCLHNAVPTCGPEQKALIQSMLNIFIQPDYQRTCSRIPPMNMTHHVTPAVPSVPGGPTMIPTMMPTSPINSQLLLVCTQKIKQCQSNFNKTFTGNMAAFNISGLYNGMTAHQCVEQFQDCYVPFNMTFFPALHTANLSLLCT</sequence>
<proteinExistence type="predicted"/>
<dbReference type="Proteomes" id="UP000694888">
    <property type="component" value="Unplaced"/>
</dbReference>
<keyword evidence="1" id="KW-1185">Reference proteome</keyword>
<dbReference type="RefSeq" id="XP_012945811.1">
    <property type="nucleotide sequence ID" value="XM_013090357.1"/>
</dbReference>
<reference evidence="2" key="1">
    <citation type="submission" date="2025-08" db="UniProtKB">
        <authorList>
            <consortium name="RefSeq"/>
        </authorList>
    </citation>
    <scope>IDENTIFICATION</scope>
</reference>
<dbReference type="GeneID" id="106013762"/>
<organism evidence="1 2">
    <name type="scientific">Aplysia californica</name>
    <name type="common">California sea hare</name>
    <dbReference type="NCBI Taxonomy" id="6500"/>
    <lineage>
        <taxon>Eukaryota</taxon>
        <taxon>Metazoa</taxon>
        <taxon>Spiralia</taxon>
        <taxon>Lophotrochozoa</taxon>
        <taxon>Mollusca</taxon>
        <taxon>Gastropoda</taxon>
        <taxon>Heterobranchia</taxon>
        <taxon>Euthyneura</taxon>
        <taxon>Tectipleura</taxon>
        <taxon>Aplysiida</taxon>
        <taxon>Aplysioidea</taxon>
        <taxon>Aplysiidae</taxon>
        <taxon>Aplysia</taxon>
    </lineage>
</organism>
<protein>
    <submittedName>
        <fullName evidence="2">Uncharacterized protein LOC106013762</fullName>
    </submittedName>
</protein>
<gene>
    <name evidence="2" type="primary">LOC106013762</name>
</gene>
<evidence type="ECO:0000313" key="1">
    <source>
        <dbReference type="Proteomes" id="UP000694888"/>
    </source>
</evidence>
<evidence type="ECO:0000313" key="2">
    <source>
        <dbReference type="RefSeq" id="XP_012945811.1"/>
    </source>
</evidence>
<accession>A0ABM1ADV7</accession>
<name>A0ABM1ADV7_APLCA</name>